<dbReference type="AlphaFoldDB" id="A0AAC9LJW0"/>
<feature type="region of interest" description="Disordered" evidence="1">
    <location>
        <begin position="184"/>
        <end position="251"/>
    </location>
</feature>
<feature type="compositionally biased region" description="Basic residues" evidence="1">
    <location>
        <begin position="197"/>
        <end position="219"/>
    </location>
</feature>
<dbReference type="KEGG" id="acad:UA74_27965"/>
<dbReference type="Proteomes" id="UP000185511">
    <property type="component" value="Chromosome"/>
</dbReference>
<organism evidence="2 3">
    <name type="scientific">Actinoalloteichus fjordicus</name>
    <dbReference type="NCBI Taxonomy" id="1612552"/>
    <lineage>
        <taxon>Bacteria</taxon>
        <taxon>Bacillati</taxon>
        <taxon>Actinomycetota</taxon>
        <taxon>Actinomycetes</taxon>
        <taxon>Pseudonocardiales</taxon>
        <taxon>Pseudonocardiaceae</taxon>
        <taxon>Actinoalloteichus</taxon>
    </lineage>
</organism>
<keyword evidence="3" id="KW-1185">Reference proteome</keyword>
<sequence>MACRQVRASNSRSGGESGTLPATSPHHGSLLSPGSSSTALPTQDSRGIEDRPRVCLRSLLSELCGAGAAICGVVVGHHGSAMALSSAWQLIHAAPRSGLQRDRRQTLSRFLLLGVPDRGAESASSRAVSRVASDVDCRRSRPGWNARPVASVSCVARAARGSVRVRTRRAPGVGCPLVVRSGAQQAAEEASGVSTPRARKRGRARHSRCRPASPFRHRTAQLDDGCRVTGASAGRIGSTPRPARDQLRVPR</sequence>
<evidence type="ECO:0000313" key="3">
    <source>
        <dbReference type="Proteomes" id="UP000185511"/>
    </source>
</evidence>
<dbReference type="EMBL" id="CP016076">
    <property type="protein sequence ID" value="APU17594.1"/>
    <property type="molecule type" value="Genomic_DNA"/>
</dbReference>
<feature type="compositionally biased region" description="Low complexity" evidence="1">
    <location>
        <begin position="24"/>
        <end position="37"/>
    </location>
</feature>
<proteinExistence type="predicted"/>
<reference evidence="3" key="1">
    <citation type="submission" date="2016-06" db="EMBL/GenBank/DDBJ databases">
        <title>Complete genome sequence of Actinoalloteichus fjordicus DSM 46855 (=ADI127-17), type strain of the new species Actinoalloteichus fjordicus.</title>
        <authorList>
            <person name="Ruckert C."/>
            <person name="Nouioui I."/>
            <person name="Willmese J."/>
            <person name="van Wezel G."/>
            <person name="Klenk H.-P."/>
            <person name="Kalinowski J."/>
            <person name="Zotchev S.B."/>
        </authorList>
    </citation>
    <scope>NUCLEOTIDE SEQUENCE [LARGE SCALE GENOMIC DNA]</scope>
    <source>
        <strain evidence="3">ADI127-7</strain>
    </source>
</reference>
<evidence type="ECO:0000256" key="1">
    <source>
        <dbReference type="SAM" id="MobiDB-lite"/>
    </source>
</evidence>
<accession>A0AAC9LJW0</accession>
<feature type="compositionally biased region" description="Basic and acidic residues" evidence="1">
    <location>
        <begin position="242"/>
        <end position="251"/>
    </location>
</feature>
<evidence type="ECO:0000313" key="2">
    <source>
        <dbReference type="EMBL" id="APU17594.1"/>
    </source>
</evidence>
<protein>
    <submittedName>
        <fullName evidence="2">Uncharacterized protein</fullName>
    </submittedName>
</protein>
<gene>
    <name evidence="2" type="ORF">UA74_27965</name>
</gene>
<name>A0AAC9LJW0_9PSEU</name>
<feature type="region of interest" description="Disordered" evidence="1">
    <location>
        <begin position="1"/>
        <end position="47"/>
    </location>
</feature>